<evidence type="ECO:0000256" key="1">
    <source>
        <dbReference type="SAM" id="MobiDB-lite"/>
    </source>
</evidence>
<dbReference type="AlphaFoldDB" id="A0AAV2S6P1"/>
<evidence type="ECO:0000313" key="2">
    <source>
        <dbReference type="EMBL" id="CAL4163267.1"/>
    </source>
</evidence>
<feature type="region of interest" description="Disordered" evidence="1">
    <location>
        <begin position="49"/>
        <end position="157"/>
    </location>
</feature>
<evidence type="ECO:0000313" key="3">
    <source>
        <dbReference type="Proteomes" id="UP001497623"/>
    </source>
</evidence>
<protein>
    <submittedName>
        <fullName evidence="2">Uncharacterized protein</fullName>
    </submittedName>
</protein>
<organism evidence="2 3">
    <name type="scientific">Meganyctiphanes norvegica</name>
    <name type="common">Northern krill</name>
    <name type="synonym">Thysanopoda norvegica</name>
    <dbReference type="NCBI Taxonomy" id="48144"/>
    <lineage>
        <taxon>Eukaryota</taxon>
        <taxon>Metazoa</taxon>
        <taxon>Ecdysozoa</taxon>
        <taxon>Arthropoda</taxon>
        <taxon>Crustacea</taxon>
        <taxon>Multicrustacea</taxon>
        <taxon>Malacostraca</taxon>
        <taxon>Eumalacostraca</taxon>
        <taxon>Eucarida</taxon>
        <taxon>Euphausiacea</taxon>
        <taxon>Euphausiidae</taxon>
        <taxon>Meganyctiphanes</taxon>
    </lineage>
</organism>
<feature type="compositionally biased region" description="Basic residues" evidence="1">
    <location>
        <begin position="10"/>
        <end position="20"/>
    </location>
</feature>
<proteinExistence type="predicted"/>
<feature type="compositionally biased region" description="Acidic residues" evidence="1">
    <location>
        <begin position="66"/>
        <end position="123"/>
    </location>
</feature>
<keyword evidence="3" id="KW-1185">Reference proteome</keyword>
<reference evidence="2 3" key="1">
    <citation type="submission" date="2024-05" db="EMBL/GenBank/DDBJ databases">
        <authorList>
            <person name="Wallberg A."/>
        </authorList>
    </citation>
    <scope>NUCLEOTIDE SEQUENCE [LARGE SCALE GENOMIC DNA]</scope>
</reference>
<sequence length="194" mass="23464">GSVVTTAHAQRPRRQGRKRAQAAEDRQFLEEQEGATYRADFLDYAYTGGRRRLSAPQQRKERQNDNDDQLYYDEEEYYYDEDDDLYYDDDYGEDYEDDYYNDYYDDYDYYDDDYDDDYYDDYEISQSTRNGRNRQTNDIKITNQRRPPPQLMKPNDDFSEFPLSNEVDFIHENVIHDGPSDKVQINDKETFVVK</sequence>
<feature type="non-terminal residue" evidence="2">
    <location>
        <position position="1"/>
    </location>
</feature>
<dbReference type="EMBL" id="CAXKWB010046080">
    <property type="protein sequence ID" value="CAL4163267.1"/>
    <property type="molecule type" value="Genomic_DNA"/>
</dbReference>
<dbReference type="Proteomes" id="UP001497623">
    <property type="component" value="Unassembled WGS sequence"/>
</dbReference>
<accession>A0AAV2S6P1</accession>
<feature type="non-terminal residue" evidence="2">
    <location>
        <position position="194"/>
    </location>
</feature>
<feature type="compositionally biased region" description="Polar residues" evidence="1">
    <location>
        <begin position="124"/>
        <end position="145"/>
    </location>
</feature>
<feature type="region of interest" description="Disordered" evidence="1">
    <location>
        <begin position="1"/>
        <end position="31"/>
    </location>
</feature>
<comment type="caution">
    <text evidence="2">The sequence shown here is derived from an EMBL/GenBank/DDBJ whole genome shotgun (WGS) entry which is preliminary data.</text>
</comment>
<gene>
    <name evidence="2" type="ORF">MNOR_LOCUS32948</name>
</gene>
<name>A0AAV2S6P1_MEGNR</name>